<organism evidence="1 2">
    <name type="scientific">Polarella glacialis</name>
    <name type="common">Dinoflagellate</name>
    <dbReference type="NCBI Taxonomy" id="89957"/>
    <lineage>
        <taxon>Eukaryota</taxon>
        <taxon>Sar</taxon>
        <taxon>Alveolata</taxon>
        <taxon>Dinophyceae</taxon>
        <taxon>Suessiales</taxon>
        <taxon>Suessiaceae</taxon>
        <taxon>Polarella</taxon>
    </lineage>
</organism>
<dbReference type="Gene3D" id="3.90.550.10">
    <property type="entry name" value="Spore Coat Polysaccharide Biosynthesis Protein SpsA, Chain A"/>
    <property type="match status" value="1"/>
</dbReference>
<reference evidence="1" key="1">
    <citation type="submission" date="2021-02" db="EMBL/GenBank/DDBJ databases">
        <authorList>
            <person name="Dougan E. K."/>
            <person name="Rhodes N."/>
            <person name="Thang M."/>
            <person name="Chan C."/>
        </authorList>
    </citation>
    <scope>NUCLEOTIDE SEQUENCE</scope>
</reference>
<feature type="non-terminal residue" evidence="1">
    <location>
        <position position="1"/>
    </location>
</feature>
<evidence type="ECO:0000313" key="1">
    <source>
        <dbReference type="EMBL" id="CAE8709553.1"/>
    </source>
</evidence>
<feature type="non-terminal residue" evidence="1">
    <location>
        <position position="263"/>
    </location>
</feature>
<sequence length="263" mass="29527">GFDPERLRNILGPAIEVYKTGKVSHDLFVYGAIPNIQRVIREIKGREATVFAATTADRASRTSSDALETVNLQVVSLGDWAKIGFLTIWSLLKYRSTRLRIFVLGDPSGLEHWRLAAQELLDHREGKDLLQGVSFEYLDFEAHPAFRSFLRRYPKGCTWGAAGKAIVARVVCHLVLPPSVDRVISIDLGDILVLDDIKKLWDLGHRMEDHHLLAASHAVSLHHINGGLVLYNVARMRERNFTGTTLQAVRDNMRAKPDGTCLR</sequence>
<dbReference type="AlphaFoldDB" id="A0A813KPN8"/>
<dbReference type="InterPro" id="IPR029044">
    <property type="entry name" value="Nucleotide-diphossugar_trans"/>
</dbReference>
<name>A0A813KPN8_POLGL</name>
<gene>
    <name evidence="1" type="ORF">PGLA2088_LOCUS35514</name>
</gene>
<evidence type="ECO:0008006" key="3">
    <source>
        <dbReference type="Google" id="ProtNLM"/>
    </source>
</evidence>
<proteinExistence type="predicted"/>
<dbReference type="EMBL" id="CAJNNW010031855">
    <property type="protein sequence ID" value="CAE8709553.1"/>
    <property type="molecule type" value="Genomic_DNA"/>
</dbReference>
<dbReference type="SUPFAM" id="SSF53448">
    <property type="entry name" value="Nucleotide-diphospho-sugar transferases"/>
    <property type="match status" value="1"/>
</dbReference>
<comment type="caution">
    <text evidence="1">The sequence shown here is derived from an EMBL/GenBank/DDBJ whole genome shotgun (WGS) entry which is preliminary data.</text>
</comment>
<dbReference type="Proteomes" id="UP000626109">
    <property type="component" value="Unassembled WGS sequence"/>
</dbReference>
<accession>A0A813KPN8</accession>
<protein>
    <recommendedName>
        <fullName evidence="3">Hexosyltransferase</fullName>
    </recommendedName>
</protein>
<evidence type="ECO:0000313" key="2">
    <source>
        <dbReference type="Proteomes" id="UP000626109"/>
    </source>
</evidence>